<comment type="caution">
    <text evidence="1">The sequence shown here is derived from an EMBL/GenBank/DDBJ whole genome shotgun (WGS) entry which is preliminary data.</text>
</comment>
<dbReference type="Proteomes" id="UP000268623">
    <property type="component" value="Unassembled WGS sequence"/>
</dbReference>
<protein>
    <submittedName>
        <fullName evidence="1">Uncharacterized protein</fullName>
    </submittedName>
</protein>
<dbReference type="AlphaFoldDB" id="A0A3M9XMW7"/>
<dbReference type="EMBL" id="QWDD01000001">
    <property type="protein sequence ID" value="RNJ49072.1"/>
    <property type="molecule type" value="Genomic_DNA"/>
</dbReference>
<accession>A0A3M9XMW7</accession>
<organism evidence="1 2">
    <name type="scientific">Methylocystis hirsuta</name>
    <dbReference type="NCBI Taxonomy" id="369798"/>
    <lineage>
        <taxon>Bacteria</taxon>
        <taxon>Pseudomonadati</taxon>
        <taxon>Pseudomonadota</taxon>
        <taxon>Alphaproteobacteria</taxon>
        <taxon>Hyphomicrobiales</taxon>
        <taxon>Methylocystaceae</taxon>
        <taxon>Methylocystis</taxon>
    </lineage>
</organism>
<name>A0A3M9XMW7_9HYPH</name>
<evidence type="ECO:0000313" key="2">
    <source>
        <dbReference type="Proteomes" id="UP000268623"/>
    </source>
</evidence>
<proteinExistence type="predicted"/>
<evidence type="ECO:0000313" key="1">
    <source>
        <dbReference type="EMBL" id="RNJ49072.1"/>
    </source>
</evidence>
<gene>
    <name evidence="1" type="ORF">D1O30_05080</name>
</gene>
<keyword evidence="2" id="KW-1185">Reference proteome</keyword>
<sequence>MEYRIAIASSVGTLTSLIRTSSLSFPSSVGDNAALDETAPRRAVRADADLQAVVRLRGFDGEYDEFRIVGRQVGYL</sequence>
<reference evidence="1 2" key="1">
    <citation type="submission" date="2018-08" db="EMBL/GenBank/DDBJ databases">
        <title>Genome sequence of Methylocystis hirsuta CSC1, a methanotroph able to accumulate PHAs.</title>
        <authorList>
            <person name="Bordel S."/>
            <person name="Rodriguez E."/>
            <person name="Gancedo J."/>
            <person name="Munoz R."/>
        </authorList>
    </citation>
    <scope>NUCLEOTIDE SEQUENCE [LARGE SCALE GENOMIC DNA]</scope>
    <source>
        <strain evidence="1 2">CSC1</strain>
    </source>
</reference>